<evidence type="ECO:0000256" key="7">
    <source>
        <dbReference type="ARBA" id="ARBA00023237"/>
    </source>
</evidence>
<dbReference type="PANTHER" id="PTHR47234:SF2">
    <property type="entry name" value="TONB-DEPENDENT RECEPTOR"/>
    <property type="match status" value="1"/>
</dbReference>
<dbReference type="RefSeq" id="WP_307349817.1">
    <property type="nucleotide sequence ID" value="NZ_JAUSVS010000004.1"/>
</dbReference>
<keyword evidence="7 8" id="KW-0998">Cell outer membrane</keyword>
<evidence type="ECO:0000256" key="10">
    <source>
        <dbReference type="SAM" id="SignalP"/>
    </source>
</evidence>
<protein>
    <submittedName>
        <fullName evidence="13">Iron complex outermembrane receptor protein</fullName>
    </submittedName>
</protein>
<feature type="chain" id="PRO_5047296752" evidence="10">
    <location>
        <begin position="26"/>
        <end position="1001"/>
    </location>
</feature>
<feature type="domain" description="TonB-dependent receptor-like beta-barrel" evidence="11">
    <location>
        <begin position="390"/>
        <end position="967"/>
    </location>
</feature>
<keyword evidence="6 8" id="KW-0472">Membrane</keyword>
<evidence type="ECO:0000256" key="4">
    <source>
        <dbReference type="ARBA" id="ARBA00022692"/>
    </source>
</evidence>
<keyword evidence="3 8" id="KW-1134">Transmembrane beta strand</keyword>
<comment type="caution">
    <text evidence="13">The sequence shown here is derived from an EMBL/GenBank/DDBJ whole genome shotgun (WGS) entry which is preliminary data.</text>
</comment>
<dbReference type="EMBL" id="JAUSVS010000004">
    <property type="protein sequence ID" value="MDQ0464859.1"/>
    <property type="molecule type" value="Genomic_DNA"/>
</dbReference>
<reference evidence="13 14" key="1">
    <citation type="submission" date="2023-07" db="EMBL/GenBank/DDBJ databases">
        <title>Genomic Encyclopedia of Type Strains, Phase IV (KMG-IV): sequencing the most valuable type-strain genomes for metagenomic binning, comparative biology and taxonomic classification.</title>
        <authorList>
            <person name="Goeker M."/>
        </authorList>
    </citation>
    <scope>NUCLEOTIDE SEQUENCE [LARGE SCALE GENOMIC DNA]</scope>
    <source>
        <strain evidence="13 14">DSM 18695</strain>
    </source>
</reference>
<evidence type="ECO:0000259" key="12">
    <source>
        <dbReference type="Pfam" id="PF07715"/>
    </source>
</evidence>
<keyword evidence="4 8" id="KW-0812">Transmembrane</keyword>
<keyword evidence="5 9" id="KW-0798">TonB box</keyword>
<comment type="similarity">
    <text evidence="8 9">Belongs to the TonB-dependent receptor family.</text>
</comment>
<dbReference type="InterPro" id="IPR037066">
    <property type="entry name" value="Plug_dom_sf"/>
</dbReference>
<dbReference type="Gene3D" id="2.40.170.20">
    <property type="entry name" value="TonB-dependent receptor, beta-barrel domain"/>
    <property type="match status" value="1"/>
</dbReference>
<feature type="domain" description="TonB-dependent receptor plug" evidence="12">
    <location>
        <begin position="48"/>
        <end position="167"/>
    </location>
</feature>
<feature type="signal peptide" evidence="10">
    <location>
        <begin position="1"/>
        <end position="25"/>
    </location>
</feature>
<evidence type="ECO:0000256" key="3">
    <source>
        <dbReference type="ARBA" id="ARBA00022452"/>
    </source>
</evidence>
<sequence length="1001" mass="106519">MRRIAYLASGSALAIALSISGVAAAQGTEPVDVEAVIVTGSLIAGTPEDAALPVDVIGQEELAKQGSPSTVELLKGLSVSNGVLGDTNQFDARAQGSEGSGSVNLRGLGPTRTLVLLNGRRMPINPFGLAGAGAVDTNIIPSAALARVEVLKDGAAATYGSDAIGGVVNFITRKSFDGAEVSGSYKVIDGSDGDYTGSIVWGWGDDRQSILLTAGYQHRSELSMTERDWSQLDYTQNPEGGWSAAGNPSTFVPLGTLAPFRDDQCSPLGGFAGFSGTTPVCYWRYNSYDNLVEKEDRYQLFASWDVDLTATTKFHLEGLYASTDVPNWKTSPSYALLATPNSVTAPAPSASGRYYVPVTNPGFAAYIAAHPGGVPGSTQAQLATGTSVFFPGVAPGAFVVANRPYALGGNPMFNYGASEGSRGFHAWRFVADLNGEWENGIGWDVSATWGQERGTRTGYDTVVSRFQLALRGLGGPGCDYLTGTPGVGPCQWFNPFSNAIPSNAITGQTNATYNPALANSPALTRWFFQKLETEQTTSVFVLEAVLNGKAWTMGGGDAAWALGAQYRRQTFDASYNDLSNRALNPCVDTPINGNKVCANGQGPFAFLGVGNEVSLDQGVYSVFGELSLPFSDNFNASLAARYEDYGGAVGSTFNPKLSVRWQVVEPFALRASVGTTFRAPPPVSLNNDFITSLQSINGTFRAVDIYGNPNLQPEKATTYSVGAIFELGGLKATLDYWNFDFQDPITTDPVSGIVAALFPNGAALPNNCGNPTYASIQALFTFNGACSSANITRLRTNTVNGAGVKTSGLDFLADWKFDDIMGGTFTVGGGATYVLEYKTEATQVAGITVAPAFDAVGHLNYQTTAYPLPQWKGNVYFEYNNGPHNLRWTVRYIGEYTDLRGGPAGNKGIFCTVVSASTCAALPYKLENGTPFGLDKGYTIDAFVTSDLTYRVFLPWDTTAVVSVDNLFDEDPPFARLDLNYDPFTASGLGRTYKFSLTKRF</sequence>
<dbReference type="InterPro" id="IPR000531">
    <property type="entry name" value="Beta-barrel_TonB"/>
</dbReference>
<proteinExistence type="inferred from homology"/>
<evidence type="ECO:0000256" key="1">
    <source>
        <dbReference type="ARBA" id="ARBA00004571"/>
    </source>
</evidence>
<name>A0ABU0IS72_9CAUL</name>
<comment type="subcellular location">
    <subcellularLocation>
        <location evidence="1 8">Cell outer membrane</location>
        <topology evidence="1 8">Multi-pass membrane protein</topology>
    </subcellularLocation>
</comment>
<accession>A0ABU0IS72</accession>
<dbReference type="PANTHER" id="PTHR47234">
    <property type="match status" value="1"/>
</dbReference>
<keyword evidence="2 8" id="KW-0813">Transport</keyword>
<keyword evidence="10" id="KW-0732">Signal</keyword>
<keyword evidence="14" id="KW-1185">Reference proteome</keyword>
<evidence type="ECO:0000313" key="13">
    <source>
        <dbReference type="EMBL" id="MDQ0464859.1"/>
    </source>
</evidence>
<dbReference type="InterPro" id="IPR036942">
    <property type="entry name" value="Beta-barrel_TonB_sf"/>
</dbReference>
<dbReference type="Proteomes" id="UP001228905">
    <property type="component" value="Unassembled WGS sequence"/>
</dbReference>
<dbReference type="InterPro" id="IPR039426">
    <property type="entry name" value="TonB-dep_rcpt-like"/>
</dbReference>
<dbReference type="PROSITE" id="PS52016">
    <property type="entry name" value="TONB_DEPENDENT_REC_3"/>
    <property type="match status" value="1"/>
</dbReference>
<dbReference type="Gene3D" id="2.170.130.10">
    <property type="entry name" value="TonB-dependent receptor, plug domain"/>
    <property type="match status" value="1"/>
</dbReference>
<evidence type="ECO:0000256" key="2">
    <source>
        <dbReference type="ARBA" id="ARBA00022448"/>
    </source>
</evidence>
<dbReference type="InterPro" id="IPR012910">
    <property type="entry name" value="Plug_dom"/>
</dbReference>
<evidence type="ECO:0000256" key="9">
    <source>
        <dbReference type="RuleBase" id="RU003357"/>
    </source>
</evidence>
<evidence type="ECO:0000256" key="8">
    <source>
        <dbReference type="PROSITE-ProRule" id="PRU01360"/>
    </source>
</evidence>
<evidence type="ECO:0000256" key="5">
    <source>
        <dbReference type="ARBA" id="ARBA00023077"/>
    </source>
</evidence>
<dbReference type="Pfam" id="PF07715">
    <property type="entry name" value="Plug"/>
    <property type="match status" value="1"/>
</dbReference>
<evidence type="ECO:0000259" key="11">
    <source>
        <dbReference type="Pfam" id="PF00593"/>
    </source>
</evidence>
<gene>
    <name evidence="13" type="ORF">QO010_002643</name>
</gene>
<dbReference type="Pfam" id="PF00593">
    <property type="entry name" value="TonB_dep_Rec_b-barrel"/>
    <property type="match status" value="1"/>
</dbReference>
<dbReference type="SUPFAM" id="SSF56935">
    <property type="entry name" value="Porins"/>
    <property type="match status" value="1"/>
</dbReference>
<evidence type="ECO:0000313" key="14">
    <source>
        <dbReference type="Proteomes" id="UP001228905"/>
    </source>
</evidence>
<evidence type="ECO:0000256" key="6">
    <source>
        <dbReference type="ARBA" id="ARBA00023136"/>
    </source>
</evidence>
<organism evidence="13 14">
    <name type="scientific">Caulobacter ginsengisoli</name>
    <dbReference type="NCBI Taxonomy" id="400775"/>
    <lineage>
        <taxon>Bacteria</taxon>
        <taxon>Pseudomonadati</taxon>
        <taxon>Pseudomonadota</taxon>
        <taxon>Alphaproteobacteria</taxon>
        <taxon>Caulobacterales</taxon>
        <taxon>Caulobacteraceae</taxon>
        <taxon>Caulobacter</taxon>
    </lineage>
</organism>
<keyword evidence="13" id="KW-0675">Receptor</keyword>